<dbReference type="InterPro" id="IPR050224">
    <property type="entry name" value="TALE_homeobox"/>
</dbReference>
<dbReference type="GO" id="GO:0005634">
    <property type="term" value="C:nucleus"/>
    <property type="evidence" value="ECO:0007669"/>
    <property type="project" value="UniProtKB-SubCell"/>
</dbReference>
<organism evidence="7 8">
    <name type="scientific">Albugo candida</name>
    <dbReference type="NCBI Taxonomy" id="65357"/>
    <lineage>
        <taxon>Eukaryota</taxon>
        <taxon>Sar</taxon>
        <taxon>Stramenopiles</taxon>
        <taxon>Oomycota</taxon>
        <taxon>Peronosporomycetes</taxon>
        <taxon>Albuginales</taxon>
        <taxon>Albuginaceae</taxon>
        <taxon>Albugo</taxon>
    </lineage>
</organism>
<dbReference type="PROSITE" id="PS50071">
    <property type="entry name" value="HOMEOBOX_2"/>
    <property type="match status" value="1"/>
</dbReference>
<comment type="caution">
    <text evidence="7">The sequence shown here is derived from an EMBL/GenBank/DDBJ whole genome shotgun (WGS) entry which is preliminary data.</text>
</comment>
<evidence type="ECO:0000256" key="3">
    <source>
        <dbReference type="ARBA" id="ARBA00023242"/>
    </source>
</evidence>
<comment type="subcellular location">
    <subcellularLocation>
        <location evidence="4">Nucleus</location>
    </subcellularLocation>
</comment>
<gene>
    <name evidence="7" type="ORF">BN9_058790</name>
</gene>
<name>A0A024GFB8_9STRA</name>
<evidence type="ECO:0000259" key="6">
    <source>
        <dbReference type="PROSITE" id="PS50071"/>
    </source>
</evidence>
<dbReference type="InterPro" id="IPR001356">
    <property type="entry name" value="HD"/>
</dbReference>
<dbReference type="EMBL" id="CAIX01000086">
    <property type="protein sequence ID" value="CCI45032.1"/>
    <property type="molecule type" value="Genomic_DNA"/>
</dbReference>
<feature type="domain" description="Homeobox" evidence="6">
    <location>
        <begin position="263"/>
        <end position="326"/>
    </location>
</feature>
<dbReference type="Pfam" id="PF05920">
    <property type="entry name" value="Homeobox_KN"/>
    <property type="match status" value="1"/>
</dbReference>
<dbReference type="InterPro" id="IPR009057">
    <property type="entry name" value="Homeodomain-like_sf"/>
</dbReference>
<dbReference type="PANTHER" id="PTHR11850">
    <property type="entry name" value="HOMEOBOX PROTEIN TRANSCRIPTION FACTORS"/>
    <property type="match status" value="1"/>
</dbReference>
<evidence type="ECO:0000313" key="7">
    <source>
        <dbReference type="EMBL" id="CCI45032.1"/>
    </source>
</evidence>
<protein>
    <recommendedName>
        <fullName evidence="6">Homeobox domain-containing protein</fullName>
    </recommendedName>
</protein>
<feature type="region of interest" description="Disordered" evidence="5">
    <location>
        <begin position="1"/>
        <end position="31"/>
    </location>
</feature>
<keyword evidence="8" id="KW-1185">Reference proteome</keyword>
<keyword evidence="3 4" id="KW-0539">Nucleus</keyword>
<dbReference type="AlphaFoldDB" id="A0A024GFB8"/>
<evidence type="ECO:0000256" key="1">
    <source>
        <dbReference type="ARBA" id="ARBA00023125"/>
    </source>
</evidence>
<dbReference type="SMART" id="SM00389">
    <property type="entry name" value="HOX"/>
    <property type="match status" value="1"/>
</dbReference>
<reference evidence="7 8" key="1">
    <citation type="submission" date="2012-05" db="EMBL/GenBank/DDBJ databases">
        <title>Recombination and specialization in a pathogen metapopulation.</title>
        <authorList>
            <person name="Gardiner A."/>
            <person name="Kemen E."/>
            <person name="Schultz-Larsen T."/>
            <person name="MacLean D."/>
            <person name="Van Oosterhout C."/>
            <person name="Jones J.D.G."/>
        </authorList>
    </citation>
    <scope>NUCLEOTIDE SEQUENCE [LARGE SCALE GENOMIC DNA]</scope>
    <source>
        <strain evidence="7 8">Ac Nc2</strain>
    </source>
</reference>
<feature type="region of interest" description="Disordered" evidence="5">
    <location>
        <begin position="133"/>
        <end position="161"/>
    </location>
</feature>
<keyword evidence="1 4" id="KW-0238">DNA-binding</keyword>
<dbReference type="Gene3D" id="1.10.10.60">
    <property type="entry name" value="Homeodomain-like"/>
    <property type="match status" value="1"/>
</dbReference>
<dbReference type="InParanoid" id="A0A024GFB8"/>
<feature type="DNA-binding region" description="Homeobox" evidence="4">
    <location>
        <begin position="265"/>
        <end position="327"/>
    </location>
</feature>
<evidence type="ECO:0000256" key="5">
    <source>
        <dbReference type="SAM" id="MobiDB-lite"/>
    </source>
</evidence>
<dbReference type="GO" id="GO:0003677">
    <property type="term" value="F:DNA binding"/>
    <property type="evidence" value="ECO:0007669"/>
    <property type="project" value="UniProtKB-UniRule"/>
</dbReference>
<evidence type="ECO:0000313" key="8">
    <source>
        <dbReference type="Proteomes" id="UP000053237"/>
    </source>
</evidence>
<evidence type="ECO:0000256" key="4">
    <source>
        <dbReference type="PROSITE-ProRule" id="PRU00108"/>
    </source>
</evidence>
<dbReference type="SUPFAM" id="SSF46689">
    <property type="entry name" value="Homeodomain-like"/>
    <property type="match status" value="1"/>
</dbReference>
<feature type="compositionally biased region" description="Low complexity" evidence="5">
    <location>
        <begin position="146"/>
        <end position="161"/>
    </location>
</feature>
<keyword evidence="2 4" id="KW-0371">Homeobox</keyword>
<accession>A0A024GFB8</accession>
<dbReference type="GO" id="GO:0006355">
    <property type="term" value="P:regulation of DNA-templated transcription"/>
    <property type="evidence" value="ECO:0007669"/>
    <property type="project" value="InterPro"/>
</dbReference>
<dbReference type="OrthoDB" id="10056939at2759"/>
<dbReference type="InterPro" id="IPR008422">
    <property type="entry name" value="KN_HD"/>
</dbReference>
<evidence type="ECO:0000256" key="2">
    <source>
        <dbReference type="ARBA" id="ARBA00023155"/>
    </source>
</evidence>
<sequence length="360" mass="41142">MTLPNRFNYKSGSMRRHRGQQEEENAEAVCSDEISLKDPEDKEDDTAAIDFQLHQILSFVLDEEEELEENGVCLPTMELQVAAQVARDHLLQEQSHSEFDALDRSLIWSFTHCNLLPEDAELISLESLKQTYKTDKDGAKSPNETSQSLSDDSSVRSMLSDALKSQPDLVGSMERYQQQYEGEAFNKFEQVLHMINDQSITLRYRHAIRDLHQLARAVSLRHTSSTASSSWDDNSSMAMGILEGNVWSSASANAPGSPLMDCSRGCKKRTNLSKTAKEVLQQWFEDHLHHPYPTEDEKDMLGMQGGITIEQVNNWFINTRGRKWKPMLMRLVAQKEAGIECKLLDQMRERLEEPYRRSPS</sequence>
<proteinExistence type="predicted"/>
<dbReference type="CDD" id="cd00086">
    <property type="entry name" value="homeodomain"/>
    <property type="match status" value="1"/>
</dbReference>
<dbReference type="Proteomes" id="UP000053237">
    <property type="component" value="Unassembled WGS sequence"/>
</dbReference>